<accession>A0AAW0GMZ5</accession>
<keyword evidence="2" id="KW-1185">Reference proteome</keyword>
<sequence length="203" mass="23466">MRTEIYTPVYSFGPSTYRLVGKASRAFKKLRPASIPSILINRLAETQFHDAWIQPYCKVNVLQKPARWECYACHVFNAIYGKRFPAGSPEDIDHWNNHCESHAHITAVEVFRKQKMFTIPRFCSDTRCPECQLPMSATTPNFLQTHWETECFGNCFNMKILRSLSVLSRITTFFSYQSSPVYHDIMKPDSRVLTSYPPPIVAC</sequence>
<evidence type="ECO:0000313" key="1">
    <source>
        <dbReference type="EMBL" id="KAK7694012.1"/>
    </source>
</evidence>
<gene>
    <name evidence="1" type="ORF">QCA50_003588</name>
</gene>
<name>A0AAW0GMZ5_9APHY</name>
<reference evidence="1 2" key="1">
    <citation type="submission" date="2022-09" db="EMBL/GenBank/DDBJ databases">
        <authorList>
            <person name="Palmer J.M."/>
        </authorList>
    </citation>
    <scope>NUCLEOTIDE SEQUENCE [LARGE SCALE GENOMIC DNA]</scope>
    <source>
        <strain evidence="1 2">DSM 7382</strain>
    </source>
</reference>
<dbReference type="Proteomes" id="UP001385951">
    <property type="component" value="Unassembled WGS sequence"/>
</dbReference>
<protein>
    <submittedName>
        <fullName evidence="1">Uncharacterized protein</fullName>
    </submittedName>
</protein>
<dbReference type="EMBL" id="JASBNA010000003">
    <property type="protein sequence ID" value="KAK7694012.1"/>
    <property type="molecule type" value="Genomic_DNA"/>
</dbReference>
<proteinExistence type="predicted"/>
<comment type="caution">
    <text evidence="1">The sequence shown here is derived from an EMBL/GenBank/DDBJ whole genome shotgun (WGS) entry which is preliminary data.</text>
</comment>
<evidence type="ECO:0000313" key="2">
    <source>
        <dbReference type="Proteomes" id="UP001385951"/>
    </source>
</evidence>
<organism evidence="1 2">
    <name type="scientific">Cerrena zonata</name>
    <dbReference type="NCBI Taxonomy" id="2478898"/>
    <lineage>
        <taxon>Eukaryota</taxon>
        <taxon>Fungi</taxon>
        <taxon>Dikarya</taxon>
        <taxon>Basidiomycota</taxon>
        <taxon>Agaricomycotina</taxon>
        <taxon>Agaricomycetes</taxon>
        <taxon>Polyporales</taxon>
        <taxon>Cerrenaceae</taxon>
        <taxon>Cerrena</taxon>
    </lineage>
</organism>
<dbReference type="AlphaFoldDB" id="A0AAW0GMZ5"/>